<name>V8PBP8_OPHHA</name>
<organism evidence="3 4">
    <name type="scientific">Ophiophagus hannah</name>
    <name type="common">King cobra</name>
    <name type="synonym">Naja hannah</name>
    <dbReference type="NCBI Taxonomy" id="8665"/>
    <lineage>
        <taxon>Eukaryota</taxon>
        <taxon>Metazoa</taxon>
        <taxon>Chordata</taxon>
        <taxon>Craniata</taxon>
        <taxon>Vertebrata</taxon>
        <taxon>Euteleostomi</taxon>
        <taxon>Lepidosauria</taxon>
        <taxon>Squamata</taxon>
        <taxon>Bifurcata</taxon>
        <taxon>Unidentata</taxon>
        <taxon>Episquamata</taxon>
        <taxon>Toxicofera</taxon>
        <taxon>Serpentes</taxon>
        <taxon>Colubroidea</taxon>
        <taxon>Elapidae</taxon>
        <taxon>Elapinae</taxon>
        <taxon>Ophiophagus</taxon>
    </lineage>
</organism>
<keyword evidence="1 3" id="KW-0812">Transmembrane</keyword>
<keyword evidence="1" id="KW-1133">Transmembrane helix</keyword>
<comment type="caution">
    <text evidence="3">The sequence shown here is derived from an EMBL/GenBank/DDBJ whole genome shotgun (WGS) entry which is preliminary data.</text>
</comment>
<accession>V8PBP8</accession>
<dbReference type="EMBL" id="AZIM01000315">
    <property type="protein sequence ID" value="ETE71765.1"/>
    <property type="molecule type" value="Genomic_DNA"/>
</dbReference>
<feature type="non-terminal residue" evidence="3">
    <location>
        <position position="1"/>
    </location>
</feature>
<dbReference type="OrthoDB" id="44277at2759"/>
<dbReference type="GO" id="GO:0016746">
    <property type="term" value="F:acyltransferase activity"/>
    <property type="evidence" value="ECO:0007669"/>
    <property type="project" value="InterPro"/>
</dbReference>
<gene>
    <name evidence="3" type="primary">TMEM68</name>
    <name evidence="3" type="ORF">L345_02407</name>
</gene>
<evidence type="ECO:0000259" key="2">
    <source>
        <dbReference type="SMART" id="SM00563"/>
    </source>
</evidence>
<feature type="domain" description="Phospholipid/glycerol acyltransferase" evidence="2">
    <location>
        <begin position="593"/>
        <end position="708"/>
    </location>
</feature>
<feature type="transmembrane region" description="Helical" evidence="1">
    <location>
        <begin position="593"/>
        <end position="615"/>
    </location>
</feature>
<evidence type="ECO:0000313" key="4">
    <source>
        <dbReference type="Proteomes" id="UP000018936"/>
    </source>
</evidence>
<evidence type="ECO:0000256" key="1">
    <source>
        <dbReference type="SAM" id="Phobius"/>
    </source>
</evidence>
<protein>
    <submittedName>
        <fullName evidence="3">Transmembrane protein 68</fullName>
    </submittedName>
</protein>
<sequence length="928" mass="106267">MDLGLYRRQEAAWFALRTATPKAEALEEWNKKGNILIAELVPVVRGYELHGIENLPDGPGLIIFYHAPLPIDHIFFLAKMFLLRNRLCCYTVVDQFVFKFPGLKMLGNALKMITGSKEECLHALKNGNWLAISPGGTREAIFKYLYEFVRWPLIILYGGFPVKWRTYIGKPIPYDPNITVDELVKKVQDSLQTLIEKNQKLPGSIRRGLLARTCKLNGNYSSNIWDPVRLIIAIILDGYGRLWHGYELHGIENIPDGPGLIIYYHGTVPLDYLYFLAKFFILKCRCCYSIADDCLFIFPGVQALTGVTGIIQNKKEECLNVLKKGKLLGISPGGMREALFSDKSYKLIWHKCKGFAQLAVDMKVVMCGGFPVKFHTYIGEPILYNPNVTAEELAAKTQVALQSLIRKHQQIPGSIYWALLERFHKEKKKETGEPGEESVPATDFGRAEEKLHLMTFLEIKHIQQAAFPNMIHPNESCGTEQISISYLSCILYILEEWTGVERLGEYLSYLIYLTWLFMPLLLGFLLPAVILLLIYISAIIVHIYKRKTDIKEGYLNDFWDGARQMLAAMWYAHARIWNGYEVHGLEKLPNGPALIIFYHGATPIDFFYLVATILIKKKRILHIVADHFVFSIPGIQLLINVFRVLHGTQEECRKVLENGGLVVISPGGVREALFSDENYTIMWKNRKGFAQVATEAKVPIIPMFTRNIRENIRIVGGQIKLLRWIYEYFRLPPVLLYGNFPVKLKTYLGDPIPYDPNITAEELTEKAKDALQCLIDKHQKIPGNVLIYEYLHLPIYLLYGNFPVKLQTYFGDPIPNDPNITAEELAEKAKNTLQLLIEKHQKIPGNIWRALMEQYLRLPIFPLYGNFPVKLQTYFGDPIPYDPNITAEELAKKTKNALQCLIDKHQKIPGNVWRALMERVATEKQDNE</sequence>
<dbReference type="PANTHER" id="PTHR22753">
    <property type="entry name" value="TRANSMEMBRANE PROTEIN 68"/>
    <property type="match status" value="1"/>
</dbReference>
<dbReference type="InterPro" id="IPR002123">
    <property type="entry name" value="Plipid/glycerol_acylTrfase"/>
</dbReference>
<reference evidence="3 4" key="1">
    <citation type="journal article" date="2013" name="Proc. Natl. Acad. Sci. U.S.A.">
        <title>The king cobra genome reveals dynamic gene evolution and adaptation in the snake venom system.</title>
        <authorList>
            <person name="Vonk F.J."/>
            <person name="Casewell N.R."/>
            <person name="Henkel C.V."/>
            <person name="Heimberg A.M."/>
            <person name="Jansen H.J."/>
            <person name="McCleary R.J."/>
            <person name="Kerkkamp H.M."/>
            <person name="Vos R.A."/>
            <person name="Guerreiro I."/>
            <person name="Calvete J.J."/>
            <person name="Wuster W."/>
            <person name="Woods A.E."/>
            <person name="Logan J.M."/>
            <person name="Harrison R.A."/>
            <person name="Castoe T.A."/>
            <person name="de Koning A.P."/>
            <person name="Pollock D.D."/>
            <person name="Yandell M."/>
            <person name="Calderon D."/>
            <person name="Renjifo C."/>
            <person name="Currier R.B."/>
            <person name="Salgado D."/>
            <person name="Pla D."/>
            <person name="Sanz L."/>
            <person name="Hyder A.S."/>
            <person name="Ribeiro J.M."/>
            <person name="Arntzen J.W."/>
            <person name="van den Thillart G.E."/>
            <person name="Boetzer M."/>
            <person name="Pirovano W."/>
            <person name="Dirks R.P."/>
            <person name="Spaink H.P."/>
            <person name="Duboule D."/>
            <person name="McGlinn E."/>
            <person name="Kini R.M."/>
            <person name="Richardson M.K."/>
        </authorList>
    </citation>
    <scope>NUCLEOTIDE SEQUENCE</scope>
    <source>
        <tissue evidence="3">Blood</tissue>
    </source>
</reference>
<dbReference type="Pfam" id="PF01553">
    <property type="entry name" value="Acyltransferase"/>
    <property type="match status" value="2"/>
</dbReference>
<keyword evidence="1" id="KW-0472">Membrane</keyword>
<proteinExistence type="predicted"/>
<dbReference type="AlphaFoldDB" id="V8PBP8"/>
<keyword evidence="4" id="KW-1185">Reference proteome</keyword>
<dbReference type="GO" id="GO:0016020">
    <property type="term" value="C:membrane"/>
    <property type="evidence" value="ECO:0007669"/>
    <property type="project" value="TreeGrafter"/>
</dbReference>
<feature type="transmembrane region" description="Helical" evidence="1">
    <location>
        <begin position="509"/>
        <end position="542"/>
    </location>
</feature>
<evidence type="ECO:0000313" key="3">
    <source>
        <dbReference type="EMBL" id="ETE71765.1"/>
    </source>
</evidence>
<dbReference type="Proteomes" id="UP000018936">
    <property type="component" value="Unassembled WGS sequence"/>
</dbReference>
<dbReference type="CDD" id="cd07987">
    <property type="entry name" value="LPLAT_MGAT-like"/>
    <property type="match status" value="2"/>
</dbReference>
<dbReference type="PANTHER" id="PTHR22753:SF23">
    <property type="entry name" value="TRANSMEMBRANE PROTEIN 68"/>
    <property type="match status" value="1"/>
</dbReference>
<dbReference type="SMART" id="SM00563">
    <property type="entry name" value="PlsC"/>
    <property type="match status" value="1"/>
</dbReference>